<dbReference type="EMBL" id="PSQE01000003">
    <property type="protein sequence ID" value="RHN68653.1"/>
    <property type="molecule type" value="Genomic_DNA"/>
</dbReference>
<dbReference type="Gene3D" id="3.90.1260.10">
    <property type="entry name" value="Argininosuccinate synthetase, chain A, domain 2"/>
    <property type="match status" value="1"/>
</dbReference>
<dbReference type="Proteomes" id="UP000265566">
    <property type="component" value="Chromosome 3"/>
</dbReference>
<dbReference type="GO" id="GO:0004055">
    <property type="term" value="F:argininosuccinate synthase activity"/>
    <property type="evidence" value="ECO:0007669"/>
    <property type="project" value="UniProtKB-EC"/>
</dbReference>
<accession>A0A396IW25</accession>
<evidence type="ECO:0000313" key="1">
    <source>
        <dbReference type="EMBL" id="RHN68653.1"/>
    </source>
</evidence>
<dbReference type="Gramene" id="rna17031">
    <property type="protein sequence ID" value="RHN68653.1"/>
    <property type="gene ID" value="gene17031"/>
</dbReference>
<dbReference type="InterPro" id="IPR001518">
    <property type="entry name" value="Arginosuc_synth"/>
</dbReference>
<sequence>MEGVDITGREDAIEYAKKHNVPIPITKKSIYSRDRNLWHINHVS</sequence>
<dbReference type="PANTHER" id="PTHR11587:SF2">
    <property type="entry name" value="ARGININOSUCCINATE SYNTHASE"/>
    <property type="match status" value="1"/>
</dbReference>
<protein>
    <submittedName>
        <fullName evidence="1">Putative argininosuccinate synthase</fullName>
        <ecNumber evidence="1">6.3.4.5</ecNumber>
    </submittedName>
</protein>
<dbReference type="AlphaFoldDB" id="A0A396IW25"/>
<keyword evidence="1" id="KW-0436">Ligase</keyword>
<reference evidence="1" key="1">
    <citation type="journal article" date="2018" name="Nat. Plants">
        <title>Whole-genome landscape of Medicago truncatula symbiotic genes.</title>
        <authorList>
            <person name="Pecrix Y."/>
            <person name="Gamas P."/>
            <person name="Carrere S."/>
        </authorList>
    </citation>
    <scope>NUCLEOTIDE SEQUENCE</scope>
    <source>
        <tissue evidence="1">Leaves</tissue>
    </source>
</reference>
<dbReference type="UniPathway" id="UPA00068">
    <property type="reaction ID" value="UER00113"/>
</dbReference>
<dbReference type="PANTHER" id="PTHR11587">
    <property type="entry name" value="ARGININOSUCCINATE SYNTHASE"/>
    <property type="match status" value="1"/>
</dbReference>
<dbReference type="InterPro" id="IPR024074">
    <property type="entry name" value="AS_cat/multimer_dom_body"/>
</dbReference>
<dbReference type="EC" id="6.3.4.5" evidence="1"/>
<organism evidence="1">
    <name type="scientific">Medicago truncatula</name>
    <name type="common">Barrel medic</name>
    <name type="synonym">Medicago tribuloides</name>
    <dbReference type="NCBI Taxonomy" id="3880"/>
    <lineage>
        <taxon>Eukaryota</taxon>
        <taxon>Viridiplantae</taxon>
        <taxon>Streptophyta</taxon>
        <taxon>Embryophyta</taxon>
        <taxon>Tracheophyta</taxon>
        <taxon>Spermatophyta</taxon>
        <taxon>Magnoliopsida</taxon>
        <taxon>eudicotyledons</taxon>
        <taxon>Gunneridae</taxon>
        <taxon>Pentapetalae</taxon>
        <taxon>rosids</taxon>
        <taxon>fabids</taxon>
        <taxon>Fabales</taxon>
        <taxon>Fabaceae</taxon>
        <taxon>Papilionoideae</taxon>
        <taxon>50 kb inversion clade</taxon>
        <taxon>NPAAA clade</taxon>
        <taxon>Hologalegina</taxon>
        <taxon>IRL clade</taxon>
        <taxon>Trifolieae</taxon>
        <taxon>Medicago</taxon>
    </lineage>
</organism>
<dbReference type="InterPro" id="IPR014729">
    <property type="entry name" value="Rossmann-like_a/b/a_fold"/>
</dbReference>
<comment type="caution">
    <text evidence="1">The sequence shown here is derived from an EMBL/GenBank/DDBJ whole genome shotgun (WGS) entry which is preliminary data.</text>
</comment>
<name>A0A396IW25_MEDTR</name>
<dbReference type="GO" id="GO:0006526">
    <property type="term" value="P:L-arginine biosynthetic process"/>
    <property type="evidence" value="ECO:0007669"/>
    <property type="project" value="UniProtKB-UniPathway"/>
</dbReference>
<dbReference type="Gene3D" id="3.40.50.620">
    <property type="entry name" value="HUPs"/>
    <property type="match status" value="1"/>
</dbReference>
<dbReference type="GO" id="GO:0005524">
    <property type="term" value="F:ATP binding"/>
    <property type="evidence" value="ECO:0007669"/>
    <property type="project" value="InterPro"/>
</dbReference>
<gene>
    <name evidence="1" type="ORF">MtrunA17_Chr3g0116211</name>
</gene>
<proteinExistence type="predicted"/>